<evidence type="ECO:0000313" key="2">
    <source>
        <dbReference type="Proteomes" id="UP000251993"/>
    </source>
</evidence>
<dbReference type="Proteomes" id="UP000251993">
    <property type="component" value="Chromosome"/>
</dbReference>
<dbReference type="AlphaFoldDB" id="A0A344TRB3"/>
<organism evidence="1 2">
    <name type="scientific">Runella rosea</name>
    <dbReference type="NCBI Taxonomy" id="2259595"/>
    <lineage>
        <taxon>Bacteria</taxon>
        <taxon>Pseudomonadati</taxon>
        <taxon>Bacteroidota</taxon>
        <taxon>Cytophagia</taxon>
        <taxon>Cytophagales</taxon>
        <taxon>Spirosomataceae</taxon>
        <taxon>Runella</taxon>
    </lineage>
</organism>
<gene>
    <name evidence="1" type="ORF">DR864_27320</name>
</gene>
<protein>
    <submittedName>
        <fullName evidence="1">Uncharacterized protein</fullName>
    </submittedName>
</protein>
<dbReference type="EMBL" id="CP030850">
    <property type="protein sequence ID" value="AXE21184.1"/>
    <property type="molecule type" value="Genomic_DNA"/>
</dbReference>
<dbReference type="OrthoDB" id="9915521at2"/>
<dbReference type="RefSeq" id="WP_114069945.1">
    <property type="nucleotide sequence ID" value="NZ_CP030850.1"/>
</dbReference>
<dbReference type="KEGG" id="run:DR864_27320"/>
<name>A0A344TRB3_9BACT</name>
<accession>A0A344TRB3</accession>
<keyword evidence="2" id="KW-1185">Reference proteome</keyword>
<sequence length="67" mass="7326">MLKVKKAFVGTKVVAGKDKSVVLTPDTPQSDLEWVYGLGENYQAFFEAKAEPAAVVETEVKPKNLKS</sequence>
<reference evidence="1 2" key="1">
    <citation type="submission" date="2018-07" db="EMBL/GenBank/DDBJ databases">
        <title>Genome sequencing of Runella.</title>
        <authorList>
            <person name="Baek M.-G."/>
            <person name="Yi H."/>
        </authorList>
    </citation>
    <scope>NUCLEOTIDE SEQUENCE [LARGE SCALE GENOMIC DNA]</scope>
    <source>
        <strain evidence="1 2">HYN0085</strain>
    </source>
</reference>
<proteinExistence type="predicted"/>
<evidence type="ECO:0000313" key="1">
    <source>
        <dbReference type="EMBL" id="AXE21184.1"/>
    </source>
</evidence>